<feature type="domain" description="HTH marR-type" evidence="1">
    <location>
        <begin position="47"/>
        <end position="183"/>
    </location>
</feature>
<protein>
    <submittedName>
        <fullName evidence="2">MarR family transcriptional regulator</fullName>
    </submittedName>
</protein>
<keyword evidence="3" id="KW-1185">Reference proteome</keyword>
<dbReference type="SMART" id="SM00347">
    <property type="entry name" value="HTH_MARR"/>
    <property type="match status" value="1"/>
</dbReference>
<dbReference type="GO" id="GO:0003700">
    <property type="term" value="F:DNA-binding transcription factor activity"/>
    <property type="evidence" value="ECO:0007669"/>
    <property type="project" value="InterPro"/>
</dbReference>
<comment type="caution">
    <text evidence="2">The sequence shown here is derived from an EMBL/GenBank/DDBJ whole genome shotgun (WGS) entry which is preliminary data.</text>
</comment>
<dbReference type="Proteomes" id="UP000295560">
    <property type="component" value="Unassembled WGS sequence"/>
</dbReference>
<dbReference type="EMBL" id="SMFZ01000001">
    <property type="protein sequence ID" value="TCK26267.1"/>
    <property type="molecule type" value="Genomic_DNA"/>
</dbReference>
<reference evidence="2 3" key="1">
    <citation type="submission" date="2019-03" db="EMBL/GenBank/DDBJ databases">
        <title>Sequencing the genomes of 1000 actinobacteria strains.</title>
        <authorList>
            <person name="Klenk H.-P."/>
        </authorList>
    </citation>
    <scope>NUCLEOTIDE SEQUENCE [LARGE SCALE GENOMIC DNA]</scope>
    <source>
        <strain evidence="2 3">DSM 44969</strain>
    </source>
</reference>
<sequence length="207" mass="22705">MVRSASPPDDGEERVDLQVIDGGAVSDGVDAVEQEWHRIRPDIDVSSFGIVTRIWRIGRHLDTKRKLLLAELATDRGAIDVLAMLRRSGVPYRRSAGDLTRSALITSGGVSQRLDKLERAGMVTRHVDLGDRRRVEVELTETGLELVDVVLAEMTSHDGELLGAALDAHELDALESLLRKLLMSLEQRSGSSVPRARGRSGRVAGRQ</sequence>
<dbReference type="InterPro" id="IPR039422">
    <property type="entry name" value="MarR/SlyA-like"/>
</dbReference>
<evidence type="ECO:0000259" key="1">
    <source>
        <dbReference type="PROSITE" id="PS50995"/>
    </source>
</evidence>
<name>A0A4R1HUA4_PSEEN</name>
<evidence type="ECO:0000313" key="3">
    <source>
        <dbReference type="Proteomes" id="UP000295560"/>
    </source>
</evidence>
<accession>A0A4R1HUA4</accession>
<dbReference type="PRINTS" id="PR00598">
    <property type="entry name" value="HTHMARR"/>
</dbReference>
<evidence type="ECO:0000313" key="2">
    <source>
        <dbReference type="EMBL" id="TCK26267.1"/>
    </source>
</evidence>
<dbReference type="GO" id="GO:0006950">
    <property type="term" value="P:response to stress"/>
    <property type="evidence" value="ECO:0007669"/>
    <property type="project" value="TreeGrafter"/>
</dbReference>
<gene>
    <name evidence="2" type="ORF">EV378_2096</name>
</gene>
<dbReference type="Pfam" id="PF12802">
    <property type="entry name" value="MarR_2"/>
    <property type="match status" value="1"/>
</dbReference>
<organism evidence="2 3">
    <name type="scientific">Pseudonocardia endophytica</name>
    <dbReference type="NCBI Taxonomy" id="401976"/>
    <lineage>
        <taxon>Bacteria</taxon>
        <taxon>Bacillati</taxon>
        <taxon>Actinomycetota</taxon>
        <taxon>Actinomycetes</taxon>
        <taxon>Pseudonocardiales</taxon>
        <taxon>Pseudonocardiaceae</taxon>
        <taxon>Pseudonocardia</taxon>
    </lineage>
</organism>
<dbReference type="AlphaFoldDB" id="A0A4R1HUA4"/>
<dbReference type="PROSITE" id="PS50995">
    <property type="entry name" value="HTH_MARR_2"/>
    <property type="match status" value="1"/>
</dbReference>
<dbReference type="Gene3D" id="1.10.10.10">
    <property type="entry name" value="Winged helix-like DNA-binding domain superfamily/Winged helix DNA-binding domain"/>
    <property type="match status" value="1"/>
</dbReference>
<dbReference type="PANTHER" id="PTHR33164:SF104">
    <property type="entry name" value="TRANSCRIPTIONAL REGULATORY PROTEIN"/>
    <property type="match status" value="1"/>
</dbReference>
<dbReference type="SUPFAM" id="SSF46785">
    <property type="entry name" value="Winged helix' DNA-binding domain"/>
    <property type="match status" value="1"/>
</dbReference>
<dbReference type="InterPro" id="IPR036388">
    <property type="entry name" value="WH-like_DNA-bd_sf"/>
</dbReference>
<dbReference type="PANTHER" id="PTHR33164">
    <property type="entry name" value="TRANSCRIPTIONAL REGULATOR, MARR FAMILY"/>
    <property type="match status" value="1"/>
</dbReference>
<proteinExistence type="predicted"/>
<dbReference type="InterPro" id="IPR000835">
    <property type="entry name" value="HTH_MarR-typ"/>
</dbReference>
<dbReference type="InterPro" id="IPR036390">
    <property type="entry name" value="WH_DNA-bd_sf"/>
</dbReference>